<reference evidence="1 2" key="1">
    <citation type="submission" date="2017-05" db="EMBL/GenBank/DDBJ databases">
        <title>The Genome Sequence of Tsuchiyaea wingfieldii DSM 27421.</title>
        <authorList>
            <person name="Cuomo C."/>
            <person name="Passer A."/>
            <person name="Billmyre B."/>
            <person name="Heitman J."/>
        </authorList>
    </citation>
    <scope>NUCLEOTIDE SEQUENCE [LARGE SCALE GENOMIC DNA]</scope>
    <source>
        <strain evidence="1 2">DSM 27421</strain>
    </source>
</reference>
<proteinExistence type="predicted"/>
<comment type="caution">
    <text evidence="1">The sequence shown here is derived from an EMBL/GenBank/DDBJ whole genome shotgun (WGS) entry which is preliminary data.</text>
</comment>
<sequence>MTEATDNTESTASEERQIALFPPDSRISGFSYDGAKHICYCAMHLEPGEEFDEPSALVHFSDREPAVFEFPCSGSAIILSFRDDEPNDEEQLIGTVTKAELNEMEL</sequence>
<dbReference type="EMBL" id="NIDF01000237">
    <property type="protein sequence ID" value="TYJ51453.1"/>
    <property type="molecule type" value="Genomic_DNA"/>
</dbReference>
<evidence type="ECO:0000313" key="2">
    <source>
        <dbReference type="Proteomes" id="UP000322245"/>
    </source>
</evidence>
<protein>
    <submittedName>
        <fullName evidence="1">Uncharacterized protein</fullName>
    </submittedName>
</protein>
<gene>
    <name evidence="1" type="ORF">B9479_007978</name>
</gene>
<organism evidence="1 2">
    <name type="scientific">Cryptococcus floricola</name>
    <dbReference type="NCBI Taxonomy" id="2591691"/>
    <lineage>
        <taxon>Eukaryota</taxon>
        <taxon>Fungi</taxon>
        <taxon>Dikarya</taxon>
        <taxon>Basidiomycota</taxon>
        <taxon>Agaricomycotina</taxon>
        <taxon>Tremellomycetes</taxon>
        <taxon>Tremellales</taxon>
        <taxon>Cryptococcaceae</taxon>
        <taxon>Cryptococcus</taxon>
    </lineage>
</organism>
<dbReference type="Proteomes" id="UP000322245">
    <property type="component" value="Unassembled WGS sequence"/>
</dbReference>
<accession>A0A5D3AN19</accession>
<dbReference type="AlphaFoldDB" id="A0A5D3AN19"/>
<evidence type="ECO:0000313" key="1">
    <source>
        <dbReference type="EMBL" id="TYJ51453.1"/>
    </source>
</evidence>
<keyword evidence="2" id="KW-1185">Reference proteome</keyword>
<name>A0A5D3AN19_9TREE</name>